<dbReference type="GO" id="GO:0022625">
    <property type="term" value="C:cytosolic large ribosomal subunit"/>
    <property type="evidence" value="ECO:0007669"/>
    <property type="project" value="TreeGrafter"/>
</dbReference>
<dbReference type="PROSITE" id="PS00474">
    <property type="entry name" value="RIBOSOMAL_L3"/>
    <property type="match status" value="1"/>
</dbReference>
<dbReference type="EMBL" id="DPPF01000221">
    <property type="protein sequence ID" value="HCW94054.1"/>
    <property type="molecule type" value="Genomic_DNA"/>
</dbReference>
<evidence type="ECO:0000256" key="5">
    <source>
        <dbReference type="ARBA" id="ARBA00023274"/>
    </source>
</evidence>
<dbReference type="OMA" id="GKNIPCT"/>
<dbReference type="FunFam" id="3.30.160.810:FF:000001">
    <property type="entry name" value="50S ribosomal protein L3"/>
    <property type="match status" value="1"/>
</dbReference>
<dbReference type="Gene3D" id="2.40.30.10">
    <property type="entry name" value="Translation factors"/>
    <property type="match status" value="1"/>
</dbReference>
<evidence type="ECO:0000256" key="3">
    <source>
        <dbReference type="ARBA" id="ARBA00022884"/>
    </source>
</evidence>
<evidence type="ECO:0000256" key="7">
    <source>
        <dbReference type="HAMAP-Rule" id="MF_01325"/>
    </source>
</evidence>
<proteinExistence type="inferred from homology"/>
<dbReference type="SUPFAM" id="SSF50447">
    <property type="entry name" value="Translation proteins"/>
    <property type="match status" value="1"/>
</dbReference>
<dbReference type="InterPro" id="IPR019927">
    <property type="entry name" value="Ribosomal_uL3_bac/org-type"/>
</dbReference>
<accession>A0A3D5QEF0</accession>
<comment type="subunit">
    <text evidence="7 9">Part of the 50S ribosomal subunit. Forms a cluster with proteins L14 and L19.</text>
</comment>
<dbReference type="InterPro" id="IPR009000">
    <property type="entry name" value="Transl_B-barrel_sf"/>
</dbReference>
<protein>
    <recommendedName>
        <fullName evidence="6 7">Large ribosomal subunit protein uL3</fullName>
    </recommendedName>
</protein>
<dbReference type="InterPro" id="IPR000597">
    <property type="entry name" value="Ribosomal_uL3"/>
</dbReference>
<keyword evidence="5 7" id="KW-0687">Ribonucleoprotein</keyword>
<evidence type="ECO:0000256" key="9">
    <source>
        <dbReference type="RuleBase" id="RU003906"/>
    </source>
</evidence>
<name>A0A3D5QEF0_FLESI</name>
<dbReference type="AlphaFoldDB" id="A0A3D5QEF0"/>
<reference evidence="10 11" key="1">
    <citation type="journal article" date="2018" name="Nat. Biotechnol.">
        <title>A standardized bacterial taxonomy based on genome phylogeny substantially revises the tree of life.</title>
        <authorList>
            <person name="Parks D.H."/>
            <person name="Chuvochina M."/>
            <person name="Waite D.W."/>
            <person name="Rinke C."/>
            <person name="Skarshewski A."/>
            <person name="Chaumeil P.A."/>
            <person name="Hugenholtz P."/>
        </authorList>
    </citation>
    <scope>NUCLEOTIDE SEQUENCE [LARGE SCALE GENOMIC DNA]</scope>
    <source>
        <strain evidence="10">UBA8672</strain>
    </source>
</reference>
<comment type="caution">
    <text evidence="10">The sequence shown here is derived from an EMBL/GenBank/DDBJ whole genome shotgun (WGS) entry which is preliminary data.</text>
</comment>
<dbReference type="PANTHER" id="PTHR11229">
    <property type="entry name" value="50S RIBOSOMAL PROTEIN L3"/>
    <property type="match status" value="1"/>
</dbReference>
<sequence>MFKAILGKKIGMSQIFTPEGKVIPVTVIEAGPCTVVQKKNVASDGYNALQMGYQKIKKVKNVTKPMLGHFKKNNLEPFKVLKEVKVENPDEFEIGQEVTVEAFAEGDVVDVQGKSIGKGFQGVMKRYNFGGGPASHGSNFHREPGSIGMCEMPAETPKGRKMPGRMGGKKVTVQGIKVVRVMPEKNLLLVAGAVPGHKNSTVFLRESTKKQKSN</sequence>
<dbReference type="FunFam" id="2.40.30.10:FF:000004">
    <property type="entry name" value="50S ribosomal protein L3"/>
    <property type="match status" value="1"/>
</dbReference>
<comment type="similarity">
    <text evidence="1 7 8">Belongs to the universal ribosomal protein uL3 family.</text>
</comment>
<dbReference type="NCBIfam" id="TIGR03625">
    <property type="entry name" value="L3_bact"/>
    <property type="match status" value="1"/>
</dbReference>
<keyword evidence="2 7" id="KW-0699">rRNA-binding</keyword>
<dbReference type="InterPro" id="IPR019926">
    <property type="entry name" value="Ribosomal_uL3_CS"/>
</dbReference>
<keyword evidence="3 7" id="KW-0694">RNA-binding</keyword>
<evidence type="ECO:0000256" key="1">
    <source>
        <dbReference type="ARBA" id="ARBA00006540"/>
    </source>
</evidence>
<dbReference type="HAMAP" id="MF_01325_B">
    <property type="entry name" value="Ribosomal_uL3_B"/>
    <property type="match status" value="1"/>
</dbReference>
<dbReference type="GO" id="GO:0006412">
    <property type="term" value="P:translation"/>
    <property type="evidence" value="ECO:0007669"/>
    <property type="project" value="UniProtKB-UniRule"/>
</dbReference>
<evidence type="ECO:0000256" key="2">
    <source>
        <dbReference type="ARBA" id="ARBA00022730"/>
    </source>
</evidence>
<keyword evidence="4 7" id="KW-0689">Ribosomal protein</keyword>
<evidence type="ECO:0000256" key="6">
    <source>
        <dbReference type="ARBA" id="ARBA00035243"/>
    </source>
</evidence>
<dbReference type="PANTHER" id="PTHR11229:SF16">
    <property type="entry name" value="LARGE RIBOSOMAL SUBUNIT PROTEIN UL3C"/>
    <property type="match status" value="1"/>
</dbReference>
<dbReference type="Proteomes" id="UP000262325">
    <property type="component" value="Unassembled WGS sequence"/>
</dbReference>
<evidence type="ECO:0000313" key="10">
    <source>
        <dbReference type="EMBL" id="HCW94054.1"/>
    </source>
</evidence>
<evidence type="ECO:0000256" key="4">
    <source>
        <dbReference type="ARBA" id="ARBA00022980"/>
    </source>
</evidence>
<gene>
    <name evidence="7" type="primary">rplC</name>
    <name evidence="10" type="ORF">DHM44_10285</name>
</gene>
<comment type="function">
    <text evidence="7 9">One of the primary rRNA binding proteins, it binds directly near the 3'-end of the 23S rRNA, where it nucleates assembly of the 50S subunit.</text>
</comment>
<dbReference type="Pfam" id="PF00297">
    <property type="entry name" value="Ribosomal_L3"/>
    <property type="match status" value="1"/>
</dbReference>
<dbReference type="Gene3D" id="3.30.160.810">
    <property type="match status" value="1"/>
</dbReference>
<dbReference type="GO" id="GO:0019843">
    <property type="term" value="F:rRNA binding"/>
    <property type="evidence" value="ECO:0007669"/>
    <property type="project" value="UniProtKB-UniRule"/>
</dbReference>
<evidence type="ECO:0000256" key="8">
    <source>
        <dbReference type="RuleBase" id="RU003905"/>
    </source>
</evidence>
<organism evidence="10 11">
    <name type="scientific">Flexistipes sinusarabici</name>
    <dbReference type="NCBI Taxonomy" id="2352"/>
    <lineage>
        <taxon>Bacteria</taxon>
        <taxon>Pseudomonadati</taxon>
        <taxon>Deferribacterota</taxon>
        <taxon>Deferribacteres</taxon>
        <taxon>Deferribacterales</taxon>
        <taxon>Flexistipitaceae</taxon>
        <taxon>Flexistipes</taxon>
    </lineage>
</organism>
<evidence type="ECO:0000313" key="11">
    <source>
        <dbReference type="Proteomes" id="UP000262325"/>
    </source>
</evidence>
<dbReference type="GO" id="GO:0003735">
    <property type="term" value="F:structural constituent of ribosome"/>
    <property type="evidence" value="ECO:0007669"/>
    <property type="project" value="UniProtKB-UniRule"/>
</dbReference>